<dbReference type="EMBL" id="WOGT01000001">
    <property type="protein sequence ID" value="MUN54290.1"/>
    <property type="molecule type" value="Genomic_DNA"/>
</dbReference>
<evidence type="ECO:0000256" key="8">
    <source>
        <dbReference type="ARBA" id="ARBA00023133"/>
    </source>
</evidence>
<comment type="caution">
    <text evidence="13">The sequence shown here is derived from an EMBL/GenBank/DDBJ whole genome shotgun (WGS) entry which is preliminary data.</text>
</comment>
<feature type="transmembrane region" description="Helical" evidence="12">
    <location>
        <begin position="21"/>
        <end position="41"/>
    </location>
</feature>
<evidence type="ECO:0000256" key="5">
    <source>
        <dbReference type="ARBA" id="ARBA00022989"/>
    </source>
</evidence>
<name>A0A7K1LGQ9_9MICC</name>
<feature type="transmembrane region" description="Helical" evidence="12">
    <location>
        <begin position="263"/>
        <end position="283"/>
    </location>
</feature>
<keyword evidence="7" id="KW-0408">Iron</keyword>
<feature type="transmembrane region" description="Helical" evidence="12">
    <location>
        <begin position="289"/>
        <end position="309"/>
    </location>
</feature>
<evidence type="ECO:0000256" key="11">
    <source>
        <dbReference type="ARBA" id="ARBA00023444"/>
    </source>
</evidence>
<evidence type="ECO:0000256" key="10">
    <source>
        <dbReference type="ARBA" id="ARBA00023157"/>
    </source>
</evidence>
<sequence length="337" mass="36823">MTTTSAIRRGSFLDRFIPLNVNGWVRTLGIASILVNFLLVLTGGLVRLTGSGLGCPTWPRCTSDTWTNVPAMGIHGFIEFGNRTLTGAVGIIALLTFISVWRLRGRYTDLFGIAFVLGLGVIVQAVVGGLSVWLRLNPWMVGVHFMLSGFMVALAAIFYARVRRYSMRKVIESERLSDRPEADNVQRFLGIVIAAVTIVAVYMGTLVTGTGPHSGDTDSARHAFDPQVVTRLHSIPVWVLLVLVMATLVLAKRKNWAPAVSRNAWIIVLVMLFQGAIGYTQYFTGSPGFLVWFHLIGAGLLIWSVTALLERMVVLGTPALRDLAESRVEIAEANGIV</sequence>
<dbReference type="PANTHER" id="PTHR35457:SF1">
    <property type="entry name" value="HEME A SYNTHASE"/>
    <property type="match status" value="1"/>
</dbReference>
<evidence type="ECO:0000256" key="7">
    <source>
        <dbReference type="ARBA" id="ARBA00023004"/>
    </source>
</evidence>
<dbReference type="GO" id="GO:0016491">
    <property type="term" value="F:oxidoreductase activity"/>
    <property type="evidence" value="ECO:0007669"/>
    <property type="project" value="UniProtKB-KW"/>
</dbReference>
<dbReference type="Proteomes" id="UP000462152">
    <property type="component" value="Unassembled WGS sequence"/>
</dbReference>
<dbReference type="Pfam" id="PF02628">
    <property type="entry name" value="COX15-CtaA"/>
    <property type="match status" value="1"/>
</dbReference>
<dbReference type="OrthoDB" id="5241540at2"/>
<evidence type="ECO:0000313" key="13">
    <source>
        <dbReference type="EMBL" id="MUN54290.1"/>
    </source>
</evidence>
<reference evidence="13 14" key="1">
    <citation type="submission" date="2019-12" db="EMBL/GenBank/DDBJ databases">
        <authorList>
            <person name="Li J."/>
            <person name="Shi Y."/>
            <person name="Xu G."/>
            <person name="Xiao D."/>
            <person name="Ran X."/>
        </authorList>
    </citation>
    <scope>NUCLEOTIDE SEQUENCE [LARGE SCALE GENOMIC DNA]</scope>
    <source>
        <strain evidence="13 14">JCM 15915</strain>
    </source>
</reference>
<feature type="transmembrane region" description="Helical" evidence="12">
    <location>
        <begin position="188"/>
        <end position="208"/>
    </location>
</feature>
<dbReference type="RefSeq" id="WP_129314347.1">
    <property type="nucleotide sequence ID" value="NZ_NOIQ01000001.1"/>
</dbReference>
<keyword evidence="5 12" id="KW-1133">Transmembrane helix</keyword>
<protein>
    <submittedName>
        <fullName evidence="13">Heme A synthase</fullName>
    </submittedName>
</protein>
<gene>
    <name evidence="13" type="ORF">GMA10_03510</name>
</gene>
<keyword evidence="8" id="KW-0350">Heme biosynthesis</keyword>
<evidence type="ECO:0000256" key="12">
    <source>
        <dbReference type="SAM" id="Phobius"/>
    </source>
</evidence>
<proteinExistence type="predicted"/>
<evidence type="ECO:0000256" key="2">
    <source>
        <dbReference type="ARBA" id="ARBA00022475"/>
    </source>
</evidence>
<evidence type="ECO:0000313" key="14">
    <source>
        <dbReference type="Proteomes" id="UP000462152"/>
    </source>
</evidence>
<dbReference type="GO" id="GO:0006784">
    <property type="term" value="P:heme A biosynthetic process"/>
    <property type="evidence" value="ECO:0007669"/>
    <property type="project" value="InterPro"/>
</dbReference>
<dbReference type="InterPro" id="IPR003780">
    <property type="entry name" value="COX15/CtaA_fam"/>
</dbReference>
<keyword evidence="10" id="KW-1015">Disulfide bond</keyword>
<keyword evidence="4" id="KW-0479">Metal-binding</keyword>
<keyword evidence="9 12" id="KW-0472">Membrane</keyword>
<dbReference type="InterPro" id="IPR050450">
    <property type="entry name" value="COX15/CtaA_HemeA_synthase"/>
</dbReference>
<evidence type="ECO:0000256" key="6">
    <source>
        <dbReference type="ARBA" id="ARBA00023002"/>
    </source>
</evidence>
<organism evidence="13 14">
    <name type="scientific">Rothia koreensis</name>
    <dbReference type="NCBI Taxonomy" id="592378"/>
    <lineage>
        <taxon>Bacteria</taxon>
        <taxon>Bacillati</taxon>
        <taxon>Actinomycetota</taxon>
        <taxon>Actinomycetes</taxon>
        <taxon>Micrococcales</taxon>
        <taxon>Micrococcaceae</taxon>
        <taxon>Rothia</taxon>
    </lineage>
</organism>
<dbReference type="GO" id="GO:0016020">
    <property type="term" value="C:membrane"/>
    <property type="evidence" value="ECO:0007669"/>
    <property type="project" value="UniProtKB-SubCell"/>
</dbReference>
<dbReference type="PANTHER" id="PTHR35457">
    <property type="entry name" value="HEME A SYNTHASE"/>
    <property type="match status" value="1"/>
</dbReference>
<keyword evidence="3 12" id="KW-0812">Transmembrane</keyword>
<feature type="transmembrane region" description="Helical" evidence="12">
    <location>
        <begin position="110"/>
        <end position="133"/>
    </location>
</feature>
<keyword evidence="6" id="KW-0560">Oxidoreductase</keyword>
<feature type="transmembrane region" description="Helical" evidence="12">
    <location>
        <begin position="139"/>
        <end position="160"/>
    </location>
</feature>
<accession>A0A7K1LGQ9</accession>
<keyword evidence="2" id="KW-1003">Cell membrane</keyword>
<evidence type="ECO:0000256" key="3">
    <source>
        <dbReference type="ARBA" id="ARBA00022692"/>
    </source>
</evidence>
<dbReference type="GO" id="GO:0046872">
    <property type="term" value="F:metal ion binding"/>
    <property type="evidence" value="ECO:0007669"/>
    <property type="project" value="UniProtKB-KW"/>
</dbReference>
<feature type="transmembrane region" description="Helical" evidence="12">
    <location>
        <begin position="85"/>
        <end position="103"/>
    </location>
</feature>
<comment type="subcellular location">
    <subcellularLocation>
        <location evidence="1">Membrane</location>
        <topology evidence="1">Multi-pass membrane protein</topology>
    </subcellularLocation>
</comment>
<evidence type="ECO:0000256" key="9">
    <source>
        <dbReference type="ARBA" id="ARBA00023136"/>
    </source>
</evidence>
<feature type="transmembrane region" description="Helical" evidence="12">
    <location>
        <begin position="228"/>
        <end position="251"/>
    </location>
</feature>
<comment type="pathway">
    <text evidence="11">Porphyrin-containing compound metabolism.</text>
</comment>
<evidence type="ECO:0000256" key="4">
    <source>
        <dbReference type="ARBA" id="ARBA00022723"/>
    </source>
</evidence>
<keyword evidence="14" id="KW-1185">Reference proteome</keyword>
<evidence type="ECO:0000256" key="1">
    <source>
        <dbReference type="ARBA" id="ARBA00004141"/>
    </source>
</evidence>
<dbReference type="AlphaFoldDB" id="A0A7K1LGQ9"/>